<dbReference type="OrthoDB" id="1081007at2759"/>
<dbReference type="PANTHER" id="PTHR11686:SF34">
    <property type="entry name" value="GLUTATHIONE HYDROLASE 1-RELATED"/>
    <property type="match status" value="1"/>
</dbReference>
<dbReference type="InterPro" id="IPR029055">
    <property type="entry name" value="Ntn_hydrolases_N"/>
</dbReference>
<dbReference type="Proteomes" id="UP000231279">
    <property type="component" value="Unassembled WGS sequence"/>
</dbReference>
<evidence type="ECO:0000313" key="2">
    <source>
        <dbReference type="Proteomes" id="UP000231279"/>
    </source>
</evidence>
<dbReference type="InterPro" id="IPR043137">
    <property type="entry name" value="GGT_ssub_C"/>
</dbReference>
<dbReference type="SUPFAM" id="SSF56235">
    <property type="entry name" value="N-terminal nucleophile aminohydrolases (Ntn hydrolases)"/>
    <property type="match status" value="1"/>
</dbReference>
<dbReference type="GO" id="GO:0036374">
    <property type="term" value="F:glutathione hydrolase activity"/>
    <property type="evidence" value="ECO:0007669"/>
    <property type="project" value="InterPro"/>
</dbReference>
<dbReference type="InterPro" id="IPR000101">
    <property type="entry name" value="GGT_peptidase"/>
</dbReference>
<protein>
    <submittedName>
        <fullName evidence="1">Gamma-glutamyltransferase</fullName>
        <ecNumber evidence="1">2.3.2.2</ecNumber>
    </submittedName>
</protein>
<gene>
    <name evidence="1" type="ORF">CDL12_22558</name>
</gene>
<keyword evidence="1" id="KW-0808">Transferase</keyword>
<evidence type="ECO:0000313" key="1">
    <source>
        <dbReference type="EMBL" id="PIN04907.1"/>
    </source>
</evidence>
<dbReference type="Pfam" id="PF01019">
    <property type="entry name" value="G_glu_transpept"/>
    <property type="match status" value="2"/>
</dbReference>
<dbReference type="Gene3D" id="3.60.20.40">
    <property type="match status" value="1"/>
</dbReference>
<dbReference type="EMBL" id="NKXS01004971">
    <property type="protein sequence ID" value="PIN04907.1"/>
    <property type="molecule type" value="Genomic_DNA"/>
</dbReference>
<comment type="caution">
    <text evidence="1">The sequence shown here is derived from an EMBL/GenBank/DDBJ whole genome shotgun (WGS) entry which is preliminary data.</text>
</comment>
<dbReference type="GO" id="GO:0103068">
    <property type="term" value="F:leukotriene C4 gamma-glutamyl transferase activity"/>
    <property type="evidence" value="ECO:0007669"/>
    <property type="project" value="UniProtKB-EC"/>
</dbReference>
<keyword evidence="1" id="KW-0012">Acyltransferase</keyword>
<sequence length="229" mass="25049">MFSRDISQWKTGPLSIAIPGQFAGLYTAQKQYGKLPWEELVKPAENLAHKGFIISSSLFKKIAYAESDIKANYELKCLFAPNGTLLIEGNTIRLRKLADTLAAIAKHGMDIFYNGTIGQCLADDIQNLGGIIIKEDFQKYRAITRKPLIAHVLGHEVVTVLPPASGGAMMILGGQVKAVVGAAGGLLIPDAVTQVLINYLKENMDPFVAVTIPRFYRKVRLFTNAFSIV</sequence>
<dbReference type="EC" id="2.3.2.2" evidence="1"/>
<accession>A0A2G9GHY8</accession>
<keyword evidence="2" id="KW-1185">Reference proteome</keyword>
<reference evidence="2" key="1">
    <citation type="journal article" date="2018" name="Gigascience">
        <title>Genome assembly of the Pink Ipe (Handroanthus impetiginosus, Bignoniaceae), a highly valued, ecologically keystone Neotropical timber forest tree.</title>
        <authorList>
            <person name="Silva-Junior O.B."/>
            <person name="Grattapaglia D."/>
            <person name="Novaes E."/>
            <person name="Collevatti R.G."/>
        </authorList>
    </citation>
    <scope>NUCLEOTIDE SEQUENCE [LARGE SCALE GENOMIC DNA]</scope>
    <source>
        <strain evidence="2">cv. UFG-1</strain>
    </source>
</reference>
<dbReference type="GO" id="GO:0006751">
    <property type="term" value="P:glutathione catabolic process"/>
    <property type="evidence" value="ECO:0007669"/>
    <property type="project" value="InterPro"/>
</dbReference>
<dbReference type="PANTHER" id="PTHR11686">
    <property type="entry name" value="GAMMA GLUTAMYL TRANSPEPTIDASE"/>
    <property type="match status" value="1"/>
</dbReference>
<name>A0A2G9GHY8_9LAMI</name>
<organism evidence="1 2">
    <name type="scientific">Handroanthus impetiginosus</name>
    <dbReference type="NCBI Taxonomy" id="429701"/>
    <lineage>
        <taxon>Eukaryota</taxon>
        <taxon>Viridiplantae</taxon>
        <taxon>Streptophyta</taxon>
        <taxon>Embryophyta</taxon>
        <taxon>Tracheophyta</taxon>
        <taxon>Spermatophyta</taxon>
        <taxon>Magnoliopsida</taxon>
        <taxon>eudicotyledons</taxon>
        <taxon>Gunneridae</taxon>
        <taxon>Pentapetalae</taxon>
        <taxon>asterids</taxon>
        <taxon>lamiids</taxon>
        <taxon>Lamiales</taxon>
        <taxon>Bignoniaceae</taxon>
        <taxon>Crescentiina</taxon>
        <taxon>Tabebuia alliance</taxon>
        <taxon>Handroanthus</taxon>
    </lineage>
</organism>
<dbReference type="AlphaFoldDB" id="A0A2G9GHY8"/>
<dbReference type="GO" id="GO:0005886">
    <property type="term" value="C:plasma membrane"/>
    <property type="evidence" value="ECO:0007669"/>
    <property type="project" value="TreeGrafter"/>
</dbReference>
<proteinExistence type="predicted"/>
<dbReference type="STRING" id="429701.A0A2G9GHY8"/>
<dbReference type="PRINTS" id="PR01210">
    <property type="entry name" value="GGTRANSPTASE"/>
</dbReference>